<accession>A0ABW8EH28</accession>
<feature type="transmembrane region" description="Helical" evidence="1">
    <location>
        <begin position="21"/>
        <end position="40"/>
    </location>
</feature>
<organism evidence="2 3">
    <name type="scientific">Streptomyces toxytricini</name>
    <name type="common">Actinomyces toxytricini</name>
    <dbReference type="NCBI Taxonomy" id="67369"/>
    <lineage>
        <taxon>Bacteria</taxon>
        <taxon>Bacillati</taxon>
        <taxon>Actinomycetota</taxon>
        <taxon>Actinomycetes</taxon>
        <taxon>Kitasatosporales</taxon>
        <taxon>Streptomycetaceae</taxon>
        <taxon>Streptomyces</taxon>
    </lineage>
</organism>
<sequence>MAPALTAPAPGPASRRSPRRGLPPVAGLLVLSPVCAEYLIGYDQIIGRPLELLSGLLLLAPLYGAAAVLIREITRRAGRGWPTILLLSAACGLAQAGLVDQSLFNPGFVDDPSWDRERLPTLVPALGVSASHVLNFAAGHVIWSFAAPIAVVEACVPRLADRPWLGKAGTGVMVVLYGLAILVFFHEHTRDFMAAPRQLGATAALVLALVVAAFALPRRRAARPGRAPSPWPVAGIALVLLAAHQLIPPTWAGAVADVLVLTSLGGMLWWWSAREGWGRVHALAVGGAALLVNAGLSFAVEPLGDVSYAAKYAANAALLLAVLALLAGARRRLRGA</sequence>
<dbReference type="Proteomes" id="UP001617351">
    <property type="component" value="Unassembled WGS sequence"/>
</dbReference>
<evidence type="ECO:0008006" key="4">
    <source>
        <dbReference type="Google" id="ProtNLM"/>
    </source>
</evidence>
<keyword evidence="1" id="KW-0472">Membrane</keyword>
<protein>
    <recommendedName>
        <fullName evidence="4">Integral membrane protein</fullName>
    </recommendedName>
</protein>
<proteinExistence type="predicted"/>
<evidence type="ECO:0000313" key="2">
    <source>
        <dbReference type="EMBL" id="MFJ2821922.1"/>
    </source>
</evidence>
<feature type="transmembrane region" description="Helical" evidence="1">
    <location>
        <begin position="198"/>
        <end position="217"/>
    </location>
</feature>
<keyword evidence="1" id="KW-0812">Transmembrane</keyword>
<feature type="transmembrane region" description="Helical" evidence="1">
    <location>
        <begin position="124"/>
        <end position="152"/>
    </location>
</feature>
<feature type="transmembrane region" description="Helical" evidence="1">
    <location>
        <begin position="229"/>
        <end position="247"/>
    </location>
</feature>
<name>A0ABW8EH28_STRT5</name>
<feature type="transmembrane region" description="Helical" evidence="1">
    <location>
        <begin position="52"/>
        <end position="70"/>
    </location>
</feature>
<evidence type="ECO:0000256" key="1">
    <source>
        <dbReference type="SAM" id="Phobius"/>
    </source>
</evidence>
<feature type="transmembrane region" description="Helical" evidence="1">
    <location>
        <begin position="164"/>
        <end position="186"/>
    </location>
</feature>
<gene>
    <name evidence="2" type="ORF">ACIO7M_12495</name>
</gene>
<keyword evidence="1" id="KW-1133">Transmembrane helix</keyword>
<dbReference type="RefSeq" id="WP_402380173.1">
    <property type="nucleotide sequence ID" value="NZ_JBIUYY010000004.1"/>
</dbReference>
<reference evidence="2 3" key="1">
    <citation type="submission" date="2024-10" db="EMBL/GenBank/DDBJ databases">
        <title>The Natural Products Discovery Center: Release of the First 8490 Sequenced Strains for Exploring Actinobacteria Biosynthetic Diversity.</title>
        <authorList>
            <person name="Kalkreuter E."/>
            <person name="Kautsar S.A."/>
            <person name="Yang D."/>
            <person name="Bader C.D."/>
            <person name="Teijaro C.N."/>
            <person name="Fluegel L."/>
            <person name="Davis C.M."/>
            <person name="Simpson J.R."/>
            <person name="Lauterbach L."/>
            <person name="Steele A.D."/>
            <person name="Gui C."/>
            <person name="Meng S."/>
            <person name="Li G."/>
            <person name="Viehrig K."/>
            <person name="Ye F."/>
            <person name="Su P."/>
            <person name="Kiefer A.F."/>
            <person name="Nichols A."/>
            <person name="Cepeda A.J."/>
            <person name="Yan W."/>
            <person name="Fan B."/>
            <person name="Jiang Y."/>
            <person name="Adhikari A."/>
            <person name="Zheng C.-J."/>
            <person name="Schuster L."/>
            <person name="Cowan T.M."/>
            <person name="Smanski M.J."/>
            <person name="Chevrette M.G."/>
            <person name="De Carvalho L.P.S."/>
            <person name="Shen B."/>
        </authorList>
    </citation>
    <scope>NUCLEOTIDE SEQUENCE [LARGE SCALE GENOMIC DNA]</scope>
    <source>
        <strain evidence="2 3">NPDC087220</strain>
    </source>
</reference>
<feature type="transmembrane region" description="Helical" evidence="1">
    <location>
        <begin position="82"/>
        <end position="104"/>
    </location>
</feature>
<feature type="transmembrane region" description="Helical" evidence="1">
    <location>
        <begin position="280"/>
        <end position="300"/>
    </location>
</feature>
<feature type="transmembrane region" description="Helical" evidence="1">
    <location>
        <begin position="253"/>
        <end position="273"/>
    </location>
</feature>
<feature type="transmembrane region" description="Helical" evidence="1">
    <location>
        <begin position="312"/>
        <end position="329"/>
    </location>
</feature>
<keyword evidence="3" id="KW-1185">Reference proteome</keyword>
<dbReference type="EMBL" id="JBIUYY010000004">
    <property type="protein sequence ID" value="MFJ2821922.1"/>
    <property type="molecule type" value="Genomic_DNA"/>
</dbReference>
<comment type="caution">
    <text evidence="2">The sequence shown here is derived from an EMBL/GenBank/DDBJ whole genome shotgun (WGS) entry which is preliminary data.</text>
</comment>
<evidence type="ECO:0000313" key="3">
    <source>
        <dbReference type="Proteomes" id="UP001617351"/>
    </source>
</evidence>